<dbReference type="Gene3D" id="3.40.50.2000">
    <property type="entry name" value="Glycogen Phosphorylase B"/>
    <property type="match status" value="2"/>
</dbReference>
<reference evidence="4 5" key="1">
    <citation type="submission" date="2018-09" db="EMBL/GenBank/DDBJ databases">
        <title>Phylogenetic diversity of Pectobacterium and Dickeya strains causing blackleg disease of potato in Morocco.</title>
        <authorList>
            <person name="Oulghazi S."/>
            <person name="Moumni M."/>
            <person name="Faure D."/>
        </authorList>
    </citation>
    <scope>NUCLEOTIDE SEQUENCE [LARGE SCALE GENOMIC DNA]</scope>
    <source>
        <strain evidence="4 5">S1.15.11.2D</strain>
    </source>
</reference>
<feature type="domain" description="Glycosyl transferase family 1" evidence="2">
    <location>
        <begin position="165"/>
        <end position="303"/>
    </location>
</feature>
<evidence type="ECO:0000259" key="3">
    <source>
        <dbReference type="Pfam" id="PF13439"/>
    </source>
</evidence>
<organism evidence="4 5">
    <name type="scientific">Pectobacterium carotovorum</name>
    <name type="common">Erwinia carotovora</name>
    <dbReference type="NCBI Taxonomy" id="554"/>
    <lineage>
        <taxon>Bacteria</taxon>
        <taxon>Pseudomonadati</taxon>
        <taxon>Pseudomonadota</taxon>
        <taxon>Gammaproteobacteria</taxon>
        <taxon>Enterobacterales</taxon>
        <taxon>Pectobacteriaceae</taxon>
        <taxon>Pectobacterium</taxon>
    </lineage>
</organism>
<dbReference type="Pfam" id="PF00534">
    <property type="entry name" value="Glycos_transf_1"/>
    <property type="match status" value="1"/>
</dbReference>
<evidence type="ECO:0000313" key="4">
    <source>
        <dbReference type="EMBL" id="RJL51962.1"/>
    </source>
</evidence>
<dbReference type="GO" id="GO:0009103">
    <property type="term" value="P:lipopolysaccharide biosynthetic process"/>
    <property type="evidence" value="ECO:0007669"/>
    <property type="project" value="TreeGrafter"/>
</dbReference>
<accession>A0A419AXB2</accession>
<evidence type="ECO:0000259" key="2">
    <source>
        <dbReference type="Pfam" id="PF00534"/>
    </source>
</evidence>
<dbReference type="InterPro" id="IPR028098">
    <property type="entry name" value="Glyco_trans_4-like_N"/>
</dbReference>
<evidence type="ECO:0000313" key="5">
    <source>
        <dbReference type="Proteomes" id="UP000283655"/>
    </source>
</evidence>
<dbReference type="Proteomes" id="UP000283655">
    <property type="component" value="Unassembled WGS sequence"/>
</dbReference>
<dbReference type="PANTHER" id="PTHR46401">
    <property type="entry name" value="GLYCOSYLTRANSFERASE WBBK-RELATED"/>
    <property type="match status" value="1"/>
</dbReference>
<protein>
    <submittedName>
        <fullName evidence="4">Glycosyltransferase family 1 protein</fullName>
    </submittedName>
</protein>
<proteinExistence type="predicted"/>
<sequence>MIIFDDIIRSLQSYGGVSVYFDNIINNVIKDGLDYSLIKCGDISDGDFTKRNRILERYRACDCGYMSEGVFHSSYYRLPSIKDLSIVTTVHDFTYEKFVRGPALWVHRWQKNKAINNSNLVICVSHNTANDLLRYSPISDEKIRVIHNGVSENYHPLSQRVAINNEVLFVGARAGYKNFDSAVRVIAGLPELSLSVVGGGDFSEKERHLLNELIPGRYKWLGRLSDAQLNVEYNQAYALLYPSSYEGFGIPVLEAMKAGCPVVAVNASSIPEVAGDAAFLAENVRDSEFIEGLKYVDLNRESLRNRGFLQASKFSWDKCYQETLGVYKELM</sequence>
<dbReference type="PANTHER" id="PTHR46401:SF2">
    <property type="entry name" value="GLYCOSYLTRANSFERASE WBBK-RELATED"/>
    <property type="match status" value="1"/>
</dbReference>
<dbReference type="CDD" id="cd03809">
    <property type="entry name" value="GT4_MtfB-like"/>
    <property type="match status" value="1"/>
</dbReference>
<dbReference type="AlphaFoldDB" id="A0A419AXB2"/>
<dbReference type="Pfam" id="PF13439">
    <property type="entry name" value="Glyco_transf_4"/>
    <property type="match status" value="1"/>
</dbReference>
<name>A0A419AXB2_PECCA</name>
<dbReference type="GO" id="GO:0016757">
    <property type="term" value="F:glycosyltransferase activity"/>
    <property type="evidence" value="ECO:0007669"/>
    <property type="project" value="InterPro"/>
</dbReference>
<dbReference type="InterPro" id="IPR001296">
    <property type="entry name" value="Glyco_trans_1"/>
</dbReference>
<evidence type="ECO:0000256" key="1">
    <source>
        <dbReference type="ARBA" id="ARBA00022679"/>
    </source>
</evidence>
<comment type="caution">
    <text evidence="4">The sequence shown here is derived from an EMBL/GenBank/DDBJ whole genome shotgun (WGS) entry which is preliminary data.</text>
</comment>
<keyword evidence="1 4" id="KW-0808">Transferase</keyword>
<gene>
    <name evidence="4" type="ORF">D5071_09125</name>
</gene>
<feature type="domain" description="Glycosyltransferase subfamily 4-like N-terminal" evidence="3">
    <location>
        <begin position="77"/>
        <end position="151"/>
    </location>
</feature>
<dbReference type="SUPFAM" id="SSF53756">
    <property type="entry name" value="UDP-Glycosyltransferase/glycogen phosphorylase"/>
    <property type="match status" value="1"/>
</dbReference>
<dbReference type="EMBL" id="QZDH01000018">
    <property type="protein sequence ID" value="RJL51962.1"/>
    <property type="molecule type" value="Genomic_DNA"/>
</dbReference>